<gene>
    <name evidence="4" type="ORF">AMJ39_02935</name>
</gene>
<feature type="coiled-coil region" evidence="1">
    <location>
        <begin position="25"/>
        <end position="163"/>
    </location>
</feature>
<reference evidence="4 5" key="1">
    <citation type="journal article" date="2015" name="Microbiome">
        <title>Genomic resolution of linkages in carbon, nitrogen, and sulfur cycling among widespread estuary sediment bacteria.</title>
        <authorList>
            <person name="Baker B.J."/>
            <person name="Lazar C.S."/>
            <person name="Teske A.P."/>
            <person name="Dick G.J."/>
        </authorList>
    </citation>
    <scope>NUCLEOTIDE SEQUENCE [LARGE SCALE GENOMIC DNA]</scope>
    <source>
        <strain evidence="4">DG_24</strain>
    </source>
</reference>
<sequence>MERQLLLLLDLQEVDTRQAELVKRKEELPKEIARLTSELAEREEALRREESEYEDLQRRRRMQERELEGANETLKRYKRQLLDVKTNKEYTAMLHEIENQNKKISDFEEEIITMLEEGDTRSAALEEHRSDLEKERVRIESTKNEREEELGSIDGQVEDLERARAELVKGIDERILEKYERIRLGKKGLAVVAIDKALCTGCFSTLPPQFFNEIRLGAEIHTCESCGRILVWRKDEQTRGGGSS</sequence>
<proteinExistence type="predicted"/>
<dbReference type="InterPro" id="IPR052376">
    <property type="entry name" value="Oxidative_Scav/Glycosyltrans"/>
</dbReference>
<organism evidence="4 5">
    <name type="scientific">candidate division TA06 bacterium DG_24</name>
    <dbReference type="NCBI Taxonomy" id="1703770"/>
    <lineage>
        <taxon>Bacteria</taxon>
        <taxon>Bacteria division TA06</taxon>
    </lineage>
</organism>
<dbReference type="Pfam" id="PF02591">
    <property type="entry name" value="Zn_ribbon_9"/>
    <property type="match status" value="1"/>
</dbReference>
<dbReference type="AlphaFoldDB" id="A0A0S7WV39"/>
<evidence type="ECO:0000259" key="2">
    <source>
        <dbReference type="Pfam" id="PF02591"/>
    </source>
</evidence>
<accession>A0A0S7WV39</accession>
<dbReference type="PANTHER" id="PTHR39082">
    <property type="entry name" value="PHOSPHOLIPASE C-BETA-2-RELATED"/>
    <property type="match status" value="1"/>
</dbReference>
<evidence type="ECO:0000256" key="1">
    <source>
        <dbReference type="SAM" id="Coils"/>
    </source>
</evidence>
<protein>
    <submittedName>
        <fullName evidence="4">Uncharacterized protein</fullName>
    </submittedName>
</protein>
<dbReference type="PANTHER" id="PTHR39082:SF1">
    <property type="entry name" value="SCAVENGER RECEPTOR CLASS A MEMBER 3"/>
    <property type="match status" value="1"/>
</dbReference>
<dbReference type="InterPro" id="IPR056003">
    <property type="entry name" value="CT398_CC_hairpin"/>
</dbReference>
<dbReference type="InterPro" id="IPR003743">
    <property type="entry name" value="Zf-RING_7"/>
</dbReference>
<dbReference type="Proteomes" id="UP000052008">
    <property type="component" value="Unassembled WGS sequence"/>
</dbReference>
<evidence type="ECO:0000313" key="5">
    <source>
        <dbReference type="Proteomes" id="UP000052008"/>
    </source>
</evidence>
<feature type="domain" description="CT398-like coiled coil hairpin" evidence="3">
    <location>
        <begin position="11"/>
        <end position="184"/>
    </location>
</feature>
<dbReference type="Pfam" id="PF24481">
    <property type="entry name" value="CT398_CC"/>
    <property type="match status" value="1"/>
</dbReference>
<dbReference type="EMBL" id="LIZS01000011">
    <property type="protein sequence ID" value="KPJ53859.1"/>
    <property type="molecule type" value="Genomic_DNA"/>
</dbReference>
<evidence type="ECO:0000313" key="4">
    <source>
        <dbReference type="EMBL" id="KPJ53859.1"/>
    </source>
</evidence>
<comment type="caution">
    <text evidence="4">The sequence shown here is derived from an EMBL/GenBank/DDBJ whole genome shotgun (WGS) entry which is preliminary data.</text>
</comment>
<dbReference type="STRING" id="1703770.AMJ39_02935"/>
<dbReference type="Gene3D" id="1.10.287.1490">
    <property type="match status" value="1"/>
</dbReference>
<keyword evidence="1" id="KW-0175">Coiled coil</keyword>
<feature type="domain" description="C4-type zinc ribbon" evidence="2">
    <location>
        <begin position="199"/>
        <end position="230"/>
    </location>
</feature>
<name>A0A0S7WV39_UNCT6</name>
<evidence type="ECO:0000259" key="3">
    <source>
        <dbReference type="Pfam" id="PF24481"/>
    </source>
</evidence>